<dbReference type="Gene3D" id="3.40.50.1700">
    <property type="entry name" value="Glycoside hydrolase family 3 C-terminal domain"/>
    <property type="match status" value="1"/>
</dbReference>
<dbReference type="PROSITE" id="PS51186">
    <property type="entry name" value="GNAT"/>
    <property type="match status" value="2"/>
</dbReference>
<dbReference type="InterPro" id="IPR050226">
    <property type="entry name" value="NagZ_Beta-hexosaminidase"/>
</dbReference>
<dbReference type="SUPFAM" id="SSF52279">
    <property type="entry name" value="Beta-D-glucan exohydrolase, C-terminal domain"/>
    <property type="match status" value="1"/>
</dbReference>
<dbReference type="EMBL" id="FJOG01000013">
    <property type="protein sequence ID" value="CZR59036.1"/>
    <property type="molecule type" value="Genomic_DNA"/>
</dbReference>
<dbReference type="SUPFAM" id="SSF51445">
    <property type="entry name" value="(Trans)glycosidases"/>
    <property type="match status" value="1"/>
</dbReference>
<evidence type="ECO:0000259" key="5">
    <source>
        <dbReference type="PROSITE" id="PS51186"/>
    </source>
</evidence>
<dbReference type="InterPro" id="IPR017853">
    <property type="entry name" value="GH"/>
</dbReference>
<feature type="domain" description="N-acetyltransferase" evidence="5">
    <location>
        <begin position="718"/>
        <end position="864"/>
    </location>
</feature>
<evidence type="ECO:0000256" key="3">
    <source>
        <dbReference type="ARBA" id="ARBA00023180"/>
    </source>
</evidence>
<dbReference type="InterPro" id="IPR000182">
    <property type="entry name" value="GNAT_dom"/>
</dbReference>
<dbReference type="InterPro" id="IPR001764">
    <property type="entry name" value="Glyco_hydro_3_N"/>
</dbReference>
<reference evidence="6 7" key="1">
    <citation type="submission" date="2016-03" db="EMBL/GenBank/DDBJ databases">
        <authorList>
            <person name="Ploux O."/>
        </authorList>
    </citation>
    <scope>NUCLEOTIDE SEQUENCE [LARGE SCALE GENOMIC DNA]</scope>
    <source>
        <strain evidence="6 7">UAMH 11012</strain>
    </source>
</reference>
<name>A0A1L7X1X9_9HELO</name>
<evidence type="ECO:0000313" key="6">
    <source>
        <dbReference type="EMBL" id="CZR59036.1"/>
    </source>
</evidence>
<dbReference type="Pfam" id="PF13508">
    <property type="entry name" value="Acetyltransf_7"/>
    <property type="match status" value="1"/>
</dbReference>
<accession>A0A1L7X1X9</accession>
<dbReference type="GO" id="GO:0009254">
    <property type="term" value="P:peptidoglycan turnover"/>
    <property type="evidence" value="ECO:0007669"/>
    <property type="project" value="TreeGrafter"/>
</dbReference>
<comment type="similarity">
    <text evidence="1">Belongs to the glycosyl hydrolase 3 family.</text>
</comment>
<dbReference type="Pfam" id="PF00933">
    <property type="entry name" value="Glyco_hydro_3"/>
    <property type="match status" value="1"/>
</dbReference>
<dbReference type="STRING" id="576137.A0A1L7X1X9"/>
<evidence type="ECO:0000256" key="4">
    <source>
        <dbReference type="ARBA" id="ARBA00023295"/>
    </source>
</evidence>
<keyword evidence="2" id="KW-0378">Hydrolase</keyword>
<dbReference type="SUPFAM" id="SSF55729">
    <property type="entry name" value="Acyl-CoA N-acyltransferases (Nat)"/>
    <property type="match status" value="1"/>
</dbReference>
<keyword evidence="4" id="KW-0326">Glycosidase</keyword>
<dbReference type="GO" id="GO:0005975">
    <property type="term" value="P:carbohydrate metabolic process"/>
    <property type="evidence" value="ECO:0007669"/>
    <property type="project" value="InterPro"/>
</dbReference>
<dbReference type="InterPro" id="IPR036881">
    <property type="entry name" value="Glyco_hydro_3_C_sf"/>
</dbReference>
<organism evidence="6 7">
    <name type="scientific">Phialocephala subalpina</name>
    <dbReference type="NCBI Taxonomy" id="576137"/>
    <lineage>
        <taxon>Eukaryota</taxon>
        <taxon>Fungi</taxon>
        <taxon>Dikarya</taxon>
        <taxon>Ascomycota</taxon>
        <taxon>Pezizomycotina</taxon>
        <taxon>Leotiomycetes</taxon>
        <taxon>Helotiales</taxon>
        <taxon>Mollisiaceae</taxon>
        <taxon>Phialocephala</taxon>
        <taxon>Phialocephala fortinii species complex</taxon>
    </lineage>
</organism>
<dbReference type="CDD" id="cd04301">
    <property type="entry name" value="NAT_SF"/>
    <property type="match status" value="2"/>
</dbReference>
<dbReference type="OrthoDB" id="4215304at2759"/>
<dbReference type="GO" id="GO:0004553">
    <property type="term" value="F:hydrolase activity, hydrolyzing O-glycosyl compounds"/>
    <property type="evidence" value="ECO:0007669"/>
    <property type="project" value="InterPro"/>
</dbReference>
<dbReference type="GO" id="GO:0016747">
    <property type="term" value="F:acyltransferase activity, transferring groups other than amino-acyl groups"/>
    <property type="evidence" value="ECO:0007669"/>
    <property type="project" value="InterPro"/>
</dbReference>
<dbReference type="Pfam" id="PF00583">
    <property type="entry name" value="Acetyltransf_1"/>
    <property type="match status" value="1"/>
</dbReference>
<gene>
    <name evidence="6" type="ORF">PAC_08928</name>
</gene>
<dbReference type="InterPro" id="IPR016181">
    <property type="entry name" value="Acyl_CoA_acyltransferase"/>
</dbReference>
<dbReference type="AlphaFoldDB" id="A0A1L7X1X9"/>
<evidence type="ECO:0000256" key="1">
    <source>
        <dbReference type="ARBA" id="ARBA00005336"/>
    </source>
</evidence>
<dbReference type="PANTHER" id="PTHR30480">
    <property type="entry name" value="BETA-HEXOSAMINIDASE-RELATED"/>
    <property type="match status" value="1"/>
</dbReference>
<keyword evidence="3" id="KW-0325">Glycoprotein</keyword>
<protein>
    <submittedName>
        <fullName evidence="6">Related to beta-N-acetylglucosaminidase</fullName>
    </submittedName>
</protein>
<dbReference type="Proteomes" id="UP000184330">
    <property type="component" value="Unassembled WGS sequence"/>
</dbReference>
<proteinExistence type="inferred from homology"/>
<dbReference type="InterPro" id="IPR036962">
    <property type="entry name" value="Glyco_hydro_3_N_sf"/>
</dbReference>
<keyword evidence="7" id="KW-1185">Reference proteome</keyword>
<dbReference type="PANTHER" id="PTHR30480:SF16">
    <property type="entry name" value="GLYCOSIDE HYDROLASE FAMILY 3 DOMAIN PROTEIN"/>
    <property type="match status" value="1"/>
</dbReference>
<dbReference type="Gene3D" id="3.20.20.300">
    <property type="entry name" value="Glycoside hydrolase, family 3, N-terminal domain"/>
    <property type="match status" value="1"/>
</dbReference>
<dbReference type="Gene3D" id="3.40.630.30">
    <property type="match status" value="2"/>
</dbReference>
<evidence type="ECO:0000313" key="7">
    <source>
        <dbReference type="Proteomes" id="UP000184330"/>
    </source>
</evidence>
<sequence length="864" mass="94341">MASTSTVWTDEELRAKVGQLFVVGFHGHVPSEDIKTLIKVHKVGAVILFLRNVSTASQLLDLTNSLQATAKESGHKQGLFMAIDQENGLVTRVKSPVAAQMPGPMALGATGDADNACKVATATAETLKSFGINFNYAPVADVNSEPKNPVIGVRSPSDDPDTVARFVSAQVKGLSEGGIIPCVKHFPGHGDTAVDSHYGLPVITKRKDELDACELIPFKRAVLEKVDSVMTAHIALPGISDPSRKNVPASLNPDAIKILREEMKYDGLVVSDCLEMDGVRATFGAEKGAVMALKAGTDSVMICHTISAQVGAIEQVIQAVKDGELSQEAIEASVKRVEALKSKYLADTKPIPTSALNQAEARNKRQEAMAAQVYAESTTLVRSEHGALPISKSGKKIVFVSPGKTLAGGGAVESGEEKTREPYTPATYIDVLRAHDPNIVDIRFHYGTLLSTEEEKHISEADFVIFATRNASLSPYQKEFGLALGKKLGKKLIVVATCDPYDFIEENDEIKNYITIYEPTIPAFKSAVDVIFGITSPRGKLPVGHFATDHGIKAFGGSEEEVKKISQMWDLVFPKWPIALPRLAKILRQPHGRHYLHEGGFCLSFLEAGPNGKIAAVGVLPGYRGKGLGTALLRKAQKELVNTALLFDQGPLKSLAIGSVFPRLWCEVPVDFSQGEKDFLMHKGFRHPKKPTSRDLYRNITKEVAPPETIARVAKLPWKFSPWSAELYEECMTKQRANFKNIGWVQAYERLADANQHHEVMVAFDPDTNAQIGWTLMCSPSSVVCDDFAFLPLMPSKEKTGLIACVGVDESARGKGVGLALLVKAMENMRERGVEGICIDWVVIRGFYERLGFEVCWEYEGFEW</sequence>
<evidence type="ECO:0000256" key="2">
    <source>
        <dbReference type="ARBA" id="ARBA00022801"/>
    </source>
</evidence>
<feature type="domain" description="N-acetyltransferase" evidence="5">
    <location>
        <begin position="552"/>
        <end position="719"/>
    </location>
</feature>